<comment type="catalytic activity">
    <reaction evidence="2">
        <text>N(6)-D-ribulosyl-L-lysyl-[protein] + ATP = N(6)-(3-O-phospho-D-ribulosyl)-L-lysyl-[protein] + ADP + H(+)</text>
        <dbReference type="Rhea" id="RHEA:48432"/>
        <dbReference type="Rhea" id="RHEA-COMP:12103"/>
        <dbReference type="Rhea" id="RHEA-COMP:12104"/>
        <dbReference type="ChEBI" id="CHEBI:15378"/>
        <dbReference type="ChEBI" id="CHEBI:30616"/>
        <dbReference type="ChEBI" id="CHEBI:90418"/>
        <dbReference type="ChEBI" id="CHEBI:90420"/>
        <dbReference type="ChEBI" id="CHEBI:456216"/>
        <dbReference type="EC" id="2.7.1.172"/>
    </reaction>
    <physiologicalReaction direction="left-to-right" evidence="2">
        <dbReference type="Rhea" id="RHEA:48433"/>
    </physiologicalReaction>
</comment>
<accession>A0A7C8MQH6</accession>
<dbReference type="Proteomes" id="UP000481858">
    <property type="component" value="Unassembled WGS sequence"/>
</dbReference>
<organism evidence="4 5">
    <name type="scientific">Xylaria multiplex</name>
    <dbReference type="NCBI Taxonomy" id="323545"/>
    <lineage>
        <taxon>Eukaryota</taxon>
        <taxon>Fungi</taxon>
        <taxon>Dikarya</taxon>
        <taxon>Ascomycota</taxon>
        <taxon>Pezizomycotina</taxon>
        <taxon>Sordariomycetes</taxon>
        <taxon>Xylariomycetidae</taxon>
        <taxon>Xylariales</taxon>
        <taxon>Xylariaceae</taxon>
        <taxon>Xylaria</taxon>
    </lineage>
</organism>
<evidence type="ECO:0000313" key="4">
    <source>
        <dbReference type="EMBL" id="KAF2962994.1"/>
    </source>
</evidence>
<evidence type="ECO:0000256" key="3">
    <source>
        <dbReference type="SAM" id="MobiDB-lite"/>
    </source>
</evidence>
<dbReference type="PANTHER" id="PTHR12149:SF8">
    <property type="entry name" value="PROTEIN-RIBULOSAMINE 3-KINASE"/>
    <property type="match status" value="1"/>
</dbReference>
<dbReference type="SUPFAM" id="SSF56112">
    <property type="entry name" value="Protein kinase-like (PK-like)"/>
    <property type="match status" value="1"/>
</dbReference>
<keyword evidence="5" id="KW-1185">Reference proteome</keyword>
<dbReference type="EC" id="2.7.1.172" evidence="1"/>
<dbReference type="EMBL" id="WUBL01000244">
    <property type="protein sequence ID" value="KAF2962994.1"/>
    <property type="molecule type" value="Genomic_DNA"/>
</dbReference>
<gene>
    <name evidence="4" type="ORF">GQX73_g10578</name>
</gene>
<name>A0A7C8MQH6_9PEZI</name>
<dbReference type="Gene3D" id="3.90.1200.10">
    <property type="match status" value="1"/>
</dbReference>
<dbReference type="Pfam" id="PF03881">
    <property type="entry name" value="Fructosamin_kin"/>
    <property type="match status" value="1"/>
</dbReference>
<dbReference type="AlphaFoldDB" id="A0A7C8MQH6"/>
<evidence type="ECO:0000313" key="5">
    <source>
        <dbReference type="Proteomes" id="UP000481858"/>
    </source>
</evidence>
<reference evidence="4 5" key="1">
    <citation type="submission" date="2019-12" db="EMBL/GenBank/DDBJ databases">
        <title>Draft genome sequence of the ascomycete Xylaria multiplex DSM 110363.</title>
        <authorList>
            <person name="Buettner E."/>
            <person name="Kellner H."/>
        </authorList>
    </citation>
    <scope>NUCLEOTIDE SEQUENCE [LARGE SCALE GENOMIC DNA]</scope>
    <source>
        <strain evidence="4 5">DSM 110363</strain>
    </source>
</reference>
<comment type="caution">
    <text evidence="4">The sequence shown here is derived from an EMBL/GenBank/DDBJ whole genome shotgun (WGS) entry which is preliminary data.</text>
</comment>
<feature type="region of interest" description="Disordered" evidence="3">
    <location>
        <begin position="1"/>
        <end position="35"/>
    </location>
</feature>
<feature type="compositionally biased region" description="Basic and acidic residues" evidence="3">
    <location>
        <begin position="13"/>
        <end position="23"/>
    </location>
</feature>
<dbReference type="InParanoid" id="A0A7C8MQH6"/>
<evidence type="ECO:0000256" key="1">
    <source>
        <dbReference type="ARBA" id="ARBA00011961"/>
    </source>
</evidence>
<feature type="compositionally biased region" description="Polar residues" evidence="3">
    <location>
        <begin position="1"/>
        <end position="11"/>
    </location>
</feature>
<dbReference type="InterPro" id="IPR011009">
    <property type="entry name" value="Kinase-like_dom_sf"/>
</dbReference>
<protein>
    <recommendedName>
        <fullName evidence="1">protein-ribulosamine 3-kinase</fullName>
        <ecNumber evidence="1">2.7.1.172</ecNumber>
    </recommendedName>
</protein>
<sequence>MASVTTSNGRSTHILDVDRHGGKDAPTGPVPKPQLGSSFDLNQGVIDALPIPGTIVLSTHNYGRSLWGQTAKVVAELPGGNRENYFLKTITLGKTGRLMMEGEFESLKAIHGVSPGLVPLPYAWGRFSEDAPSRESTYFLLTQFREVGEQPPDPLKFTARLAEFHKKSRSPTGKFGFHITTCHAKLPQVTDCWEDSWETLYKKQLAHIIILDEEKNGEWPEFQKVCKLILDKVIPRLLGPLQSEGRTIEPCLVHGDLWDENTATDIDTGEPFIFDASSFYGHNEYEMGNWRAARHRLSDKLYIENYKRHFPVSEPKEEWDDRNLLYSLRYDLGAAILIPGCDQRQVVKDNMTLLCKKFFPQELRAAQGYEALASLRNPLEDTD</sequence>
<dbReference type="GO" id="GO:0102193">
    <property type="term" value="F:protein-ribulosamine 3-kinase activity"/>
    <property type="evidence" value="ECO:0007669"/>
    <property type="project" value="UniProtKB-EC"/>
</dbReference>
<dbReference type="PANTHER" id="PTHR12149">
    <property type="entry name" value="FRUCTOSAMINE 3 KINASE-RELATED PROTEIN"/>
    <property type="match status" value="1"/>
</dbReference>
<dbReference type="OrthoDB" id="5772781at2759"/>
<dbReference type="InterPro" id="IPR016477">
    <property type="entry name" value="Fructo-/Ketosamine-3-kinase"/>
</dbReference>
<proteinExistence type="predicted"/>
<evidence type="ECO:0000256" key="2">
    <source>
        <dbReference type="ARBA" id="ARBA00048655"/>
    </source>
</evidence>